<keyword evidence="1" id="KW-0732">Signal</keyword>
<evidence type="ECO:0000313" key="2">
    <source>
        <dbReference type="EMBL" id="SNY51220.1"/>
    </source>
</evidence>
<reference evidence="2 3" key="1">
    <citation type="submission" date="2017-09" db="EMBL/GenBank/DDBJ databases">
        <authorList>
            <person name="Ehlers B."/>
            <person name="Leendertz F.H."/>
        </authorList>
    </citation>
    <scope>NUCLEOTIDE SEQUENCE [LARGE SCALE GENOMIC DNA]</scope>
    <source>
        <strain evidence="2 3">CGMCC 1.12662</strain>
    </source>
</reference>
<accession>A0A285IT75</accession>
<gene>
    <name evidence="2" type="ORF">SAMN06297129_2060</name>
</gene>
<sequence>MSYFSGGKTAAISAGAIFAALVGQAQAQEADVNASVSFGVRYYTEDGLYPEQSDAGAEGAFEFNINGAKPIGPGQLNFDIDGLADITGTRNVLNPAELNYTQSFGNWSVLAGFHTENWGVAESRSVMNVMNPTNNADPMIEDVLLGTPMVNLNYTSSIGTFSAYALTGFIEPIYAEGDDARFRSPLEWDSSRAEFEASKRDRNLDLALRYAGYFSVGAGSLDIQATYFNGTSREAVGLPGCVGSFGTVTEAICNQANVLIQQAYEAGLDLDLDGLDFDVSNIEDILDQIDPDLADDLVALLSTEPVLGAVPYYQKVEQIGLSTVYALNDLQLRFEASVHETSTGGYFSGMVGGDYTFNGFFAGKGDLTVAAEYLYDDRSPVQPLTIFENDVFLGFNYKFNNANATELKMGVFHDIDSKARLYTMGVSSRLTDETSIEFNATHVDTQGYNDPLAFIGNDSFMELKFTSYF</sequence>
<dbReference type="Proteomes" id="UP000231655">
    <property type="component" value="Unassembled WGS sequence"/>
</dbReference>
<dbReference type="AlphaFoldDB" id="A0A285IT75"/>
<dbReference type="EMBL" id="OBEA01000003">
    <property type="protein sequence ID" value="SNY51220.1"/>
    <property type="molecule type" value="Genomic_DNA"/>
</dbReference>
<feature type="signal peptide" evidence="1">
    <location>
        <begin position="1"/>
        <end position="27"/>
    </location>
</feature>
<protein>
    <submittedName>
        <fullName evidence="2">Uncharacterized protein</fullName>
    </submittedName>
</protein>
<name>A0A285IT75_9RHOB</name>
<evidence type="ECO:0000256" key="1">
    <source>
        <dbReference type="SAM" id="SignalP"/>
    </source>
</evidence>
<proteinExistence type="predicted"/>
<evidence type="ECO:0000313" key="3">
    <source>
        <dbReference type="Proteomes" id="UP000231655"/>
    </source>
</evidence>
<feature type="chain" id="PRO_5011973022" evidence="1">
    <location>
        <begin position="28"/>
        <end position="469"/>
    </location>
</feature>
<organism evidence="2 3">
    <name type="scientific">Pseudooceanicola antarcticus</name>
    <dbReference type="NCBI Taxonomy" id="1247613"/>
    <lineage>
        <taxon>Bacteria</taxon>
        <taxon>Pseudomonadati</taxon>
        <taxon>Pseudomonadota</taxon>
        <taxon>Alphaproteobacteria</taxon>
        <taxon>Rhodobacterales</taxon>
        <taxon>Paracoccaceae</taxon>
        <taxon>Pseudooceanicola</taxon>
    </lineage>
</organism>